<comment type="subcellular location">
    <subcellularLocation>
        <location evidence="10">Cytoplasm</location>
    </subcellularLocation>
    <subcellularLocation>
        <location evidence="10">Nucleus</location>
    </subcellularLocation>
</comment>
<dbReference type="AlphaFoldDB" id="A0A9P7B9T8"/>
<keyword evidence="4 10" id="KW-0698">rRNA processing</keyword>
<dbReference type="GO" id="GO:0042274">
    <property type="term" value="P:ribosomal small subunit biogenesis"/>
    <property type="evidence" value="ECO:0007669"/>
    <property type="project" value="UniProtKB-UniRule"/>
</dbReference>
<comment type="similarity">
    <text evidence="10">Belongs to the adenylate kinase family. AK6 subfamily.</text>
</comment>
<feature type="binding site" evidence="10">
    <location>
        <position position="18"/>
    </location>
    <ligand>
        <name>ATP</name>
        <dbReference type="ChEBI" id="CHEBI:30616"/>
    </ligand>
</feature>
<feature type="region of interest" description="LID" evidence="10">
    <location>
        <begin position="120"/>
        <end position="130"/>
    </location>
</feature>
<evidence type="ECO:0000256" key="2">
    <source>
        <dbReference type="ARBA" id="ARBA00022490"/>
    </source>
</evidence>
<name>A0A9P7B9T8_RHOMI</name>
<dbReference type="PANTHER" id="PTHR12595:SF0">
    <property type="entry name" value="ADENYLATE KINASE ISOENZYME 6"/>
    <property type="match status" value="1"/>
</dbReference>
<evidence type="ECO:0000256" key="4">
    <source>
        <dbReference type="ARBA" id="ARBA00022552"/>
    </source>
</evidence>
<dbReference type="InterPro" id="IPR020618">
    <property type="entry name" value="Adenyl_kinase_AK6"/>
</dbReference>
<dbReference type="GO" id="GO:0005634">
    <property type="term" value="C:nucleus"/>
    <property type="evidence" value="ECO:0007669"/>
    <property type="project" value="UniProtKB-SubCell"/>
</dbReference>
<gene>
    <name evidence="11" type="primary">FAP7</name>
    <name evidence="11" type="ORF">C6P46_005419</name>
</gene>
<evidence type="ECO:0000256" key="8">
    <source>
        <dbReference type="ARBA" id="ARBA00022840"/>
    </source>
</evidence>
<proteinExistence type="inferred from homology"/>
<dbReference type="GO" id="GO:0004017">
    <property type="term" value="F:AMP kinase activity"/>
    <property type="evidence" value="ECO:0007669"/>
    <property type="project" value="UniProtKB-UniRule"/>
</dbReference>
<dbReference type="InterPro" id="IPR027417">
    <property type="entry name" value="P-loop_NTPase"/>
</dbReference>
<keyword evidence="5 10" id="KW-0808">Transferase</keyword>
<evidence type="ECO:0000256" key="1">
    <source>
        <dbReference type="ARBA" id="ARBA00000582"/>
    </source>
</evidence>
<evidence type="ECO:0000256" key="7">
    <source>
        <dbReference type="ARBA" id="ARBA00022777"/>
    </source>
</evidence>
<comment type="catalytic activity">
    <reaction evidence="1 10">
        <text>AMP + ATP = 2 ADP</text>
        <dbReference type="Rhea" id="RHEA:12973"/>
        <dbReference type="ChEBI" id="CHEBI:30616"/>
        <dbReference type="ChEBI" id="CHEBI:456215"/>
        <dbReference type="ChEBI" id="CHEBI:456216"/>
        <dbReference type="EC" id="2.7.4.3"/>
    </reaction>
</comment>
<feature type="region of interest" description="NMPbind" evidence="10">
    <location>
        <begin position="45"/>
        <end position="68"/>
    </location>
</feature>
<accession>A0A9P7B9T8</accession>
<evidence type="ECO:0000313" key="11">
    <source>
        <dbReference type="EMBL" id="KAG0666068.1"/>
    </source>
</evidence>
<dbReference type="SUPFAM" id="SSF52540">
    <property type="entry name" value="P-loop containing nucleoside triphosphate hydrolases"/>
    <property type="match status" value="1"/>
</dbReference>
<evidence type="ECO:0000256" key="9">
    <source>
        <dbReference type="ARBA" id="ARBA00023242"/>
    </source>
</evidence>
<dbReference type="OrthoDB" id="10251185at2759"/>
<feature type="binding site" evidence="10">
    <location>
        <position position="121"/>
    </location>
    <ligand>
        <name>ATP</name>
        <dbReference type="ChEBI" id="CHEBI:30616"/>
    </ligand>
</feature>
<dbReference type="HAMAP" id="MF_00039">
    <property type="entry name" value="Adenylate_kinase_AK6"/>
    <property type="match status" value="1"/>
</dbReference>
<dbReference type="GO" id="GO:0005524">
    <property type="term" value="F:ATP binding"/>
    <property type="evidence" value="ECO:0007669"/>
    <property type="project" value="UniProtKB-KW"/>
</dbReference>
<dbReference type="Gene3D" id="3.40.50.300">
    <property type="entry name" value="P-loop containing nucleotide triphosphate hydrolases"/>
    <property type="match status" value="1"/>
</dbReference>
<comment type="catalytic activity">
    <reaction evidence="10">
        <text>ATP + H2O = ADP + phosphate + H(+)</text>
        <dbReference type="Rhea" id="RHEA:13065"/>
        <dbReference type="ChEBI" id="CHEBI:15377"/>
        <dbReference type="ChEBI" id="CHEBI:15378"/>
        <dbReference type="ChEBI" id="CHEBI:30616"/>
        <dbReference type="ChEBI" id="CHEBI:43474"/>
        <dbReference type="ChEBI" id="CHEBI:456216"/>
    </reaction>
</comment>
<comment type="caution">
    <text evidence="10">Lacks conserved residue(s) required for the propagation of feature annotation.</text>
</comment>
<feature type="binding site" evidence="10">
    <location>
        <position position="19"/>
    </location>
    <ligand>
        <name>ATP</name>
        <dbReference type="ChEBI" id="CHEBI:30616"/>
    </ligand>
</feature>
<dbReference type="GO" id="GO:0006364">
    <property type="term" value="P:rRNA processing"/>
    <property type="evidence" value="ECO:0007669"/>
    <property type="project" value="UniProtKB-KW"/>
</dbReference>
<organism evidence="11 12">
    <name type="scientific">Rhodotorula mucilaginosa</name>
    <name type="common">Yeast</name>
    <name type="synonym">Rhodotorula rubra</name>
    <dbReference type="NCBI Taxonomy" id="5537"/>
    <lineage>
        <taxon>Eukaryota</taxon>
        <taxon>Fungi</taxon>
        <taxon>Dikarya</taxon>
        <taxon>Basidiomycota</taxon>
        <taxon>Pucciniomycotina</taxon>
        <taxon>Microbotryomycetes</taxon>
        <taxon>Sporidiobolales</taxon>
        <taxon>Sporidiobolaceae</taxon>
        <taxon>Rhodotorula</taxon>
    </lineage>
</organism>
<feature type="binding site" evidence="10">
    <location>
        <position position="21"/>
    </location>
    <ligand>
        <name>ATP</name>
        <dbReference type="ChEBI" id="CHEBI:30616"/>
    </ligand>
</feature>
<dbReference type="GO" id="GO:0016887">
    <property type="term" value="F:ATP hydrolysis activity"/>
    <property type="evidence" value="ECO:0007669"/>
    <property type="project" value="UniProtKB-UniRule"/>
</dbReference>
<dbReference type="Proteomes" id="UP000777482">
    <property type="component" value="Unassembled WGS sequence"/>
</dbReference>
<dbReference type="EC" id="2.7.4.3" evidence="10"/>
<reference evidence="11 12" key="1">
    <citation type="submission" date="2020-11" db="EMBL/GenBank/DDBJ databases">
        <title>Kefir isolates.</title>
        <authorList>
            <person name="Marcisauskas S."/>
            <person name="Kim Y."/>
            <person name="Blasche S."/>
        </authorList>
    </citation>
    <scope>NUCLEOTIDE SEQUENCE [LARGE SCALE GENOMIC DNA]</scope>
    <source>
        <strain evidence="11 12">KR</strain>
    </source>
</reference>
<keyword evidence="9 10" id="KW-0539">Nucleus</keyword>
<protein>
    <recommendedName>
        <fullName evidence="10">Adenylate kinase isoenzyme 6 homolog</fullName>
        <shortName evidence="10">AK6</shortName>
        <ecNumber evidence="10">2.7.4.3</ecNumber>
    </recommendedName>
    <alternativeName>
        <fullName evidence="10">Dual activity adenylate kinase/ATPase</fullName>
        <shortName evidence="10">AK/ATPase</shortName>
    </alternativeName>
</protein>
<dbReference type="GO" id="GO:0005737">
    <property type="term" value="C:cytoplasm"/>
    <property type="evidence" value="ECO:0007669"/>
    <property type="project" value="UniProtKB-SubCell"/>
</dbReference>
<comment type="subunit">
    <text evidence="10">Interacts with small ribosomal subunit protein uS11. Not a structural component of 43S pre-ribosomes, but transiently interacts with them by binding to uS11.</text>
</comment>
<dbReference type="PANTHER" id="PTHR12595">
    <property type="entry name" value="POS9-ACTIVATING FACTOR FAP7-RELATED"/>
    <property type="match status" value="1"/>
</dbReference>
<comment type="function">
    <text evidence="10">Broad-specificity nucleoside monophosphate (NMP) kinase that catalyzes the reversible transfer of the terminal phosphate group between nucleoside triphosphates and monophosphates. Has also ATPase activity. Involved in the late cytoplasmic maturation steps of the 40S ribosomal particles, specifically 18S rRNA maturation. While NMP activity is not required for ribosome maturation, ATPase activity is. Associates transiently with small ribosomal subunit protein uS11. ATP hydrolysis breaks the interaction with uS11. May temporarily remove uS11 from the ribosome to enable a conformational change of the ribosomal RNA that is needed for the final maturation step of the small ribosomal subunit. Its NMP activity may have a role in nuclear energy homeostasis.</text>
</comment>
<evidence type="ECO:0000256" key="5">
    <source>
        <dbReference type="ARBA" id="ARBA00022679"/>
    </source>
</evidence>
<comment type="caution">
    <text evidence="11">The sequence shown here is derived from an EMBL/GenBank/DDBJ whole genome shotgun (WGS) entry which is preliminary data.</text>
</comment>
<keyword evidence="2 10" id="KW-0963">Cytoplasm</keyword>
<evidence type="ECO:0000313" key="12">
    <source>
        <dbReference type="Proteomes" id="UP000777482"/>
    </source>
</evidence>
<keyword evidence="7 10" id="KW-0418">Kinase</keyword>
<evidence type="ECO:0000256" key="6">
    <source>
        <dbReference type="ARBA" id="ARBA00022741"/>
    </source>
</evidence>
<dbReference type="EMBL" id="PUHQ01000006">
    <property type="protein sequence ID" value="KAG0666068.1"/>
    <property type="molecule type" value="Genomic_DNA"/>
</dbReference>
<keyword evidence="6 10" id="KW-0547">Nucleotide-binding</keyword>
<evidence type="ECO:0000256" key="10">
    <source>
        <dbReference type="HAMAP-Rule" id="MF_03173"/>
    </source>
</evidence>
<dbReference type="Pfam" id="PF13238">
    <property type="entry name" value="AAA_18"/>
    <property type="match status" value="1"/>
</dbReference>
<evidence type="ECO:0000256" key="3">
    <source>
        <dbReference type="ARBA" id="ARBA00022517"/>
    </source>
</evidence>
<keyword evidence="12" id="KW-1185">Reference proteome</keyword>
<sequence length="193" mass="22402">MTERQWPNILITGTPGTGKTTHAAQLVEALQGAPSTSSAQWQHVNVGDFVKEKGCHSGFNEEWQSWDVDEDKLLDELELVQQAGAKVLDWHTCDLFPERWIDLVVVLRCDHQQLWNRLEKRGYQMNKIQENNEAEIMEVILNDARESYAPEIVVELQSETPEQMEQNLERILSWVEAWRSNRAEDDDDEEEEP</sequence>
<keyword evidence="8 10" id="KW-0067">ATP-binding</keyword>
<dbReference type="FunFam" id="3.40.50.300:FF:000372">
    <property type="entry name" value="Adenylate kinase isoenzyme 6 homolog"/>
    <property type="match status" value="1"/>
</dbReference>
<keyword evidence="3 10" id="KW-0690">Ribosome biogenesis</keyword>
<feature type="binding site" evidence="10">
    <location>
        <position position="16"/>
    </location>
    <ligand>
        <name>ATP</name>
        <dbReference type="ChEBI" id="CHEBI:30616"/>
    </ligand>
</feature>
<feature type="binding site" evidence="10">
    <location>
        <position position="20"/>
    </location>
    <ligand>
        <name>ATP</name>
        <dbReference type="ChEBI" id="CHEBI:30616"/>
    </ligand>
</feature>